<dbReference type="PANTHER" id="PTHR23030">
    <property type="entry name" value="PCD6 INTERACTING PROTEIN-RELATED"/>
    <property type="match status" value="1"/>
</dbReference>
<dbReference type="Gene3D" id="1.20.120.560">
    <property type="entry name" value="alix/aip1 in complex with the ypdl late domain"/>
    <property type="match status" value="1"/>
</dbReference>
<dbReference type="Proteomes" id="UP000398389">
    <property type="component" value="Unassembled WGS sequence"/>
</dbReference>
<dbReference type="Pfam" id="PF03097">
    <property type="entry name" value="BRO1"/>
    <property type="match status" value="1"/>
</dbReference>
<dbReference type="CDD" id="cd09241">
    <property type="entry name" value="BRO1_ScRim20-like"/>
    <property type="match status" value="1"/>
</dbReference>
<dbReference type="InterPro" id="IPR025304">
    <property type="entry name" value="ALIX_V_dom"/>
</dbReference>
<name>A0A5E8AZC4_9ASCO</name>
<dbReference type="SMART" id="SM01041">
    <property type="entry name" value="BRO1"/>
    <property type="match status" value="1"/>
</dbReference>
<dbReference type="Gene3D" id="1.20.140.50">
    <property type="entry name" value="alix/aip1 like domains"/>
    <property type="match status" value="1"/>
</dbReference>
<evidence type="ECO:0000313" key="5">
    <source>
        <dbReference type="Proteomes" id="UP000398389"/>
    </source>
</evidence>
<dbReference type="PANTHER" id="PTHR23030:SF39">
    <property type="entry name" value="PROGRAMMED CELL DEATH 6-INTERACTING PROTEIN"/>
    <property type="match status" value="1"/>
</dbReference>
<dbReference type="AlphaFoldDB" id="A0A5E8AZC4"/>
<reference evidence="4 5" key="1">
    <citation type="submission" date="2019-09" db="EMBL/GenBank/DDBJ databases">
        <authorList>
            <person name="Brejova B."/>
        </authorList>
    </citation>
    <scope>NUCLEOTIDE SEQUENCE [LARGE SCALE GENOMIC DNA]</scope>
</reference>
<keyword evidence="5" id="KW-1185">Reference proteome</keyword>
<dbReference type="Pfam" id="PF13949">
    <property type="entry name" value="ALIX_LYPXL_bnd"/>
    <property type="match status" value="1"/>
</dbReference>
<dbReference type="PROSITE" id="PS51180">
    <property type="entry name" value="BRO1"/>
    <property type="match status" value="1"/>
</dbReference>
<evidence type="ECO:0000256" key="1">
    <source>
        <dbReference type="ARBA" id="ARBA00038154"/>
    </source>
</evidence>
<dbReference type="GeneID" id="43579197"/>
<dbReference type="GO" id="GO:0005768">
    <property type="term" value="C:endosome"/>
    <property type="evidence" value="ECO:0007669"/>
    <property type="project" value="TreeGrafter"/>
</dbReference>
<accession>A0A5E8AZC4</accession>
<feature type="region of interest" description="Disordered" evidence="2">
    <location>
        <begin position="758"/>
        <end position="793"/>
    </location>
</feature>
<dbReference type="Gene3D" id="1.25.40.280">
    <property type="entry name" value="alix/aip1 like domains"/>
    <property type="match status" value="1"/>
</dbReference>
<organism evidence="4 5">
    <name type="scientific">Magnusiomyces paraingens</name>
    <dbReference type="NCBI Taxonomy" id="2606893"/>
    <lineage>
        <taxon>Eukaryota</taxon>
        <taxon>Fungi</taxon>
        <taxon>Dikarya</taxon>
        <taxon>Ascomycota</taxon>
        <taxon>Saccharomycotina</taxon>
        <taxon>Dipodascomycetes</taxon>
        <taxon>Dipodascales</taxon>
        <taxon>Dipodascaceae</taxon>
        <taxon>Magnusiomyces</taxon>
    </lineage>
</organism>
<protein>
    <recommendedName>
        <fullName evidence="3">BRO1 domain-containing protein</fullName>
    </recommendedName>
</protein>
<feature type="domain" description="BRO1" evidence="3">
    <location>
        <begin position="3"/>
        <end position="382"/>
    </location>
</feature>
<dbReference type="EMBL" id="CABVLU010000001">
    <property type="protein sequence ID" value="VVT44308.1"/>
    <property type="molecule type" value="Genomic_DNA"/>
</dbReference>
<evidence type="ECO:0000259" key="3">
    <source>
        <dbReference type="PROSITE" id="PS51180"/>
    </source>
</evidence>
<gene>
    <name evidence="4" type="ORF">SAPINGB_P000373</name>
</gene>
<evidence type="ECO:0000256" key="2">
    <source>
        <dbReference type="SAM" id="MobiDB-lite"/>
    </source>
</evidence>
<proteinExistence type="inferred from homology"/>
<dbReference type="InterPro" id="IPR038499">
    <property type="entry name" value="BRO1_sf"/>
</dbReference>
<dbReference type="InterPro" id="IPR004328">
    <property type="entry name" value="BRO1_dom"/>
</dbReference>
<comment type="similarity">
    <text evidence="1">Belongs to the palA/RIM20 family.</text>
</comment>
<evidence type="ECO:0000313" key="4">
    <source>
        <dbReference type="EMBL" id="VVT44308.1"/>
    </source>
</evidence>
<sequence length="793" mass="88018">MPKLLQVPLRQSDPAALGAGLQEFLEREFHQTSANVRRDCQLIDKMRTRALDGSLPSLFEYYANLCGLMTRFPVELTTDFAWYGSLGYTQSGPVRSASLRFEQINIVHNVGALYSHLAAQQLASDSKGCKFAYNYFQFAAGCFRYIVDILLPALVEHAPPLDLNSAVHETLYYICLAQAQESFWQKAVIEQSKNGTISKLAAQVAVYYGDALTFAVRCAVLRTEWIRHLKIKKAHFSAVAQYRASKECLETEKYDLEVARLRAAKEAANIAFPSGEAPSEAIDDLKDLQERIRSDLERAERDNDLIYQKLVPSVSSLPVISPISMAKAVVPPEIKEPTKDGLLFSYILPYAVYQAASAYKEQLVSYVETAFVSQSKVISTEFQRVLEELGLPGSLEAVEKPQGLPGSLTSHIAELEACGGLAELQRALADVSTLARRAGQVLDEGAEHLKYEENEDRMMREREGTARWRRPESRVAAAVLWERLGRAREMQKAAAEGDARVLAKFKLTEPYLVEMTQGAEHVAQIIPDAFAGNGGLAGSNNNDGYLEHVMQRLKEALLRARGAETRRREYAASQVQAAANVDMLGEIIDDYNSRWGVPGEEGGGELQASSFEPIYKRHLKRYEISAPEWVKQERSLQVELVSLIKRLNEEFLAARETDDRTIARENMIQNLEVAFFKFVELMGDVEEARRFYNTFNESAVQFETACKTYVYERRVEGRKLEAAIAEEHDESVAGAGAGAGAGVTASPTPAAVLNSVQEQQTGSTAGSTSGSVSSTPTPYRNRVWTPGSEIRFG</sequence>
<feature type="compositionally biased region" description="Low complexity" evidence="2">
    <location>
        <begin position="761"/>
        <end position="777"/>
    </location>
</feature>
<dbReference type="OrthoDB" id="64867at2759"/>
<dbReference type="RefSeq" id="XP_031850988.1">
    <property type="nucleotide sequence ID" value="XM_031995097.1"/>
</dbReference>